<feature type="non-terminal residue" evidence="2">
    <location>
        <position position="1"/>
    </location>
</feature>
<feature type="non-terminal residue" evidence="2">
    <location>
        <position position="392"/>
    </location>
</feature>
<feature type="compositionally biased region" description="Basic and acidic residues" evidence="1">
    <location>
        <begin position="382"/>
        <end position="392"/>
    </location>
</feature>
<dbReference type="EMBL" id="CADCTX010000474">
    <property type="protein sequence ID" value="CAA9321894.1"/>
    <property type="molecule type" value="Genomic_DNA"/>
</dbReference>
<evidence type="ECO:0000313" key="2">
    <source>
        <dbReference type="EMBL" id="CAA9321894.1"/>
    </source>
</evidence>
<feature type="region of interest" description="Disordered" evidence="1">
    <location>
        <begin position="248"/>
        <end position="267"/>
    </location>
</feature>
<proteinExistence type="predicted"/>
<feature type="region of interest" description="Disordered" evidence="1">
    <location>
        <begin position="364"/>
        <end position="392"/>
    </location>
</feature>
<gene>
    <name evidence="2" type="ORF">AVDCRST_MAG40-1504</name>
</gene>
<dbReference type="AlphaFoldDB" id="A0A6J4L4A6"/>
<accession>A0A6J4L4A6</accession>
<sequence length="392" mass="41115">RVGAVGGHGPGELGERGARHLRAGLVVVHHGLRQLGEPVRGHRGGGAAAAGARLGLVQLGVEAAEGEQVLVGALLDHAALVDHEDEVRARDRGQAVGHHERRPPLHEPLERGEDDGLRARVDRGGRLVEDEDRRVLEEGAGHRDALALAARQARPALAEEGVVALGQGGDEVVRVRGARGLLHLEVRGLQAAVADVVADGAREQEGLLVDDADLRPQAVEGQVAHVAAVEQHAAAGGVVEARQEAEQRALARPRRPDHRHAGAGGRVEGDVAQRAAPAHVAEGDVLDGDRAGRAVDRHGPGALGDLGLRVEQVERAAQGDEPLLQGADGVGDGLERLVERGDVAHDHEQLADGHAAAQDVVGAEAEDERRADGGRHRHHQAEHRLADREAHA</sequence>
<evidence type="ECO:0000256" key="1">
    <source>
        <dbReference type="SAM" id="MobiDB-lite"/>
    </source>
</evidence>
<dbReference type="AntiFam" id="ANF00095">
    <property type="entry name" value="Shadow ORF (opposite ABC transporters)"/>
</dbReference>
<organism evidence="2">
    <name type="scientific">uncultured Gemmatimonadaceae bacterium</name>
    <dbReference type="NCBI Taxonomy" id="246130"/>
    <lineage>
        <taxon>Bacteria</taxon>
        <taxon>Pseudomonadati</taxon>
        <taxon>Gemmatimonadota</taxon>
        <taxon>Gemmatimonadia</taxon>
        <taxon>Gemmatimonadales</taxon>
        <taxon>Gemmatimonadaceae</taxon>
        <taxon>environmental samples</taxon>
    </lineage>
</organism>
<feature type="compositionally biased region" description="Basic and acidic residues" evidence="1">
    <location>
        <begin position="102"/>
        <end position="115"/>
    </location>
</feature>
<name>A0A6J4L4A6_9BACT</name>
<feature type="region of interest" description="Disordered" evidence="1">
    <location>
        <begin position="89"/>
        <end position="115"/>
    </location>
</feature>
<reference evidence="2" key="1">
    <citation type="submission" date="2020-02" db="EMBL/GenBank/DDBJ databases">
        <authorList>
            <person name="Meier V. D."/>
        </authorList>
    </citation>
    <scope>NUCLEOTIDE SEQUENCE</scope>
    <source>
        <strain evidence="2">AVDCRST_MAG40</strain>
    </source>
</reference>
<protein>
    <submittedName>
        <fullName evidence="2">Uncharacterized protein</fullName>
    </submittedName>
</protein>